<dbReference type="EMBL" id="AMCV02000015">
    <property type="protein sequence ID" value="TDZ21002.1"/>
    <property type="molecule type" value="Genomic_DNA"/>
</dbReference>
<dbReference type="STRING" id="1213857.A0A484FSM3"/>
<gene>
    <name evidence="3" type="ORF">Cob_v005723</name>
</gene>
<name>A0A484FSM3_COLOR</name>
<dbReference type="Pfam" id="PF06985">
    <property type="entry name" value="HET"/>
    <property type="match status" value="1"/>
</dbReference>
<sequence length="469" mass="54350">MWLINTKTYKLKQFNGSRIPPYAILSHTWVEDEEVSFEEWRSGRSATSKPGYVKIANTCRLAAKHHNLEWAWVDTCCINSDSTRELDEAIRSMYHWYERAAVCFAHLADLHPSRRDLLAAELPRCRWFRRGWTLQELLAPATVRFYDASWTCVGTKTELVDVLVRASGIPAAVLTHEVPLRDIGRDEKFSWAKRRTTTRVEDAAYCLLGIFDVDMTPRYGEEGRAMKRLKKKIRKKEEESEREEDSQPAQVEYEEGYRRGEAATSWDANEPAQQDPYGRGQEYGYDDESYPNARSEMLRRSDAVYEPQVSRNQGYGTSYPQQPGQSIGTFNSFYPEPRHGYNYAQPYQPPQPSNTGFIQLARRQSEPRPSEDLIYSARPMNQPYDSSQYYQPSSAGQASYPNPGQDPRLSYGQEAAQYNQQPEQTQYRSERTYSQLPSLQLGGRQNNTVFITLRPYWNKEVRRRLISPD</sequence>
<feature type="region of interest" description="Disordered" evidence="1">
    <location>
        <begin position="377"/>
        <end position="410"/>
    </location>
</feature>
<evidence type="ECO:0000256" key="1">
    <source>
        <dbReference type="SAM" id="MobiDB-lite"/>
    </source>
</evidence>
<feature type="region of interest" description="Disordered" evidence="1">
    <location>
        <begin position="233"/>
        <end position="289"/>
    </location>
</feature>
<keyword evidence="4" id="KW-1185">Reference proteome</keyword>
<dbReference type="AlphaFoldDB" id="A0A484FSM3"/>
<dbReference type="PANTHER" id="PTHR10622:SF12">
    <property type="entry name" value="HET DOMAIN-CONTAINING PROTEIN"/>
    <property type="match status" value="1"/>
</dbReference>
<accession>A0A484FSM3</accession>
<evidence type="ECO:0000313" key="3">
    <source>
        <dbReference type="EMBL" id="TDZ21002.1"/>
    </source>
</evidence>
<dbReference type="Proteomes" id="UP000014480">
    <property type="component" value="Unassembled WGS sequence"/>
</dbReference>
<dbReference type="PANTHER" id="PTHR10622">
    <property type="entry name" value="HET DOMAIN-CONTAINING PROTEIN"/>
    <property type="match status" value="1"/>
</dbReference>
<dbReference type="InterPro" id="IPR010730">
    <property type="entry name" value="HET"/>
</dbReference>
<feature type="compositionally biased region" description="Polar residues" evidence="1">
    <location>
        <begin position="310"/>
        <end position="332"/>
    </location>
</feature>
<feature type="domain" description="Heterokaryon incompatibility" evidence="2">
    <location>
        <begin position="22"/>
        <end position="112"/>
    </location>
</feature>
<evidence type="ECO:0000259" key="2">
    <source>
        <dbReference type="Pfam" id="PF06985"/>
    </source>
</evidence>
<reference evidence="4" key="2">
    <citation type="journal article" date="2019" name="Mol. Plant Microbe Interact.">
        <title>Genome sequence resources for four phytopathogenic fungi from the Colletotrichum orbiculare species complex.</title>
        <authorList>
            <person name="Gan P."/>
            <person name="Tsushima A."/>
            <person name="Narusaka M."/>
            <person name="Narusaka Y."/>
            <person name="Takano Y."/>
            <person name="Kubo Y."/>
            <person name="Shirasu K."/>
        </authorList>
    </citation>
    <scope>GENOME REANNOTATION</scope>
    <source>
        <strain evidence="4">104-T / ATCC 96160 / CBS 514.97 / LARS 414 / MAFF 240422</strain>
    </source>
</reference>
<organism evidence="3 4">
    <name type="scientific">Colletotrichum orbiculare (strain 104-T / ATCC 96160 / CBS 514.97 / LARS 414 / MAFF 240422)</name>
    <name type="common">Cucumber anthracnose fungus</name>
    <name type="synonym">Colletotrichum lagenarium</name>
    <dbReference type="NCBI Taxonomy" id="1213857"/>
    <lineage>
        <taxon>Eukaryota</taxon>
        <taxon>Fungi</taxon>
        <taxon>Dikarya</taxon>
        <taxon>Ascomycota</taxon>
        <taxon>Pezizomycotina</taxon>
        <taxon>Sordariomycetes</taxon>
        <taxon>Hypocreomycetidae</taxon>
        <taxon>Glomerellales</taxon>
        <taxon>Glomerellaceae</taxon>
        <taxon>Colletotrichum</taxon>
        <taxon>Colletotrichum orbiculare species complex</taxon>
    </lineage>
</organism>
<proteinExistence type="predicted"/>
<feature type="compositionally biased region" description="Low complexity" evidence="1">
    <location>
        <begin position="382"/>
        <end position="394"/>
    </location>
</feature>
<dbReference type="OrthoDB" id="194358at2759"/>
<protein>
    <submittedName>
        <fullName evidence="3">Vegetative incompatibility protein HET-E-1</fullName>
    </submittedName>
</protein>
<evidence type="ECO:0000313" key="4">
    <source>
        <dbReference type="Proteomes" id="UP000014480"/>
    </source>
</evidence>
<reference evidence="4" key="1">
    <citation type="journal article" date="2013" name="New Phytol.">
        <title>Comparative genomic and transcriptomic analyses reveal the hemibiotrophic stage shift of Colletotrichum fungi.</title>
        <authorList>
            <person name="Gan P."/>
            <person name="Ikeda K."/>
            <person name="Irieda H."/>
            <person name="Narusaka M."/>
            <person name="O'Connell R.J."/>
            <person name="Narusaka Y."/>
            <person name="Takano Y."/>
            <person name="Kubo Y."/>
            <person name="Shirasu K."/>
        </authorList>
    </citation>
    <scope>NUCLEOTIDE SEQUENCE [LARGE SCALE GENOMIC DNA]</scope>
    <source>
        <strain evidence="4">104-T / ATCC 96160 / CBS 514.97 / LARS 414 / MAFF 240422</strain>
    </source>
</reference>
<comment type="caution">
    <text evidence="3">The sequence shown here is derived from an EMBL/GenBank/DDBJ whole genome shotgun (WGS) entry which is preliminary data.</text>
</comment>
<feature type="region of interest" description="Disordered" evidence="1">
    <location>
        <begin position="310"/>
        <end position="355"/>
    </location>
</feature>